<comment type="similarity">
    <text evidence="2">Belongs to the aminoglycoside phosphotransferase family.</text>
</comment>
<gene>
    <name evidence="12" type="ORF">Pcinc_032233</name>
</gene>
<dbReference type="InterPro" id="IPR002575">
    <property type="entry name" value="Aminoglycoside_PTrfase"/>
</dbReference>
<dbReference type="Gene3D" id="3.90.1200.10">
    <property type="match status" value="1"/>
</dbReference>
<organism evidence="12 13">
    <name type="scientific">Petrolisthes cinctipes</name>
    <name type="common">Flat porcelain crab</name>
    <dbReference type="NCBI Taxonomy" id="88211"/>
    <lineage>
        <taxon>Eukaryota</taxon>
        <taxon>Metazoa</taxon>
        <taxon>Ecdysozoa</taxon>
        <taxon>Arthropoda</taxon>
        <taxon>Crustacea</taxon>
        <taxon>Multicrustacea</taxon>
        <taxon>Malacostraca</taxon>
        <taxon>Eumalacostraca</taxon>
        <taxon>Eucarida</taxon>
        <taxon>Decapoda</taxon>
        <taxon>Pleocyemata</taxon>
        <taxon>Anomura</taxon>
        <taxon>Galatheoidea</taxon>
        <taxon>Porcellanidae</taxon>
        <taxon>Petrolisthes</taxon>
    </lineage>
</organism>
<comment type="subcellular location">
    <subcellularLocation>
        <location evidence="1">Cytoplasm</location>
    </subcellularLocation>
</comment>
<keyword evidence="4" id="KW-0808">Transferase</keyword>
<comment type="function">
    <text evidence="7">Catalyzes the GTP-dependent phosphorylation of 5-hydroxy-L-lysine.</text>
</comment>
<dbReference type="PANTHER" id="PTHR21064">
    <property type="entry name" value="AMINOGLYCOSIDE PHOSPHOTRANSFERASE DOMAIN-CONTAINING PROTEIN-RELATED"/>
    <property type="match status" value="1"/>
</dbReference>
<evidence type="ECO:0000256" key="7">
    <source>
        <dbReference type="ARBA" id="ARBA00037368"/>
    </source>
</evidence>
<evidence type="ECO:0000256" key="4">
    <source>
        <dbReference type="ARBA" id="ARBA00022679"/>
    </source>
</evidence>
<evidence type="ECO:0000256" key="5">
    <source>
        <dbReference type="ARBA" id="ARBA00022777"/>
    </source>
</evidence>
<accession>A0AAE1K3A9</accession>
<dbReference type="Pfam" id="PF01636">
    <property type="entry name" value="APH"/>
    <property type="match status" value="1"/>
</dbReference>
<evidence type="ECO:0000256" key="1">
    <source>
        <dbReference type="ARBA" id="ARBA00004496"/>
    </source>
</evidence>
<evidence type="ECO:0000256" key="6">
    <source>
        <dbReference type="ARBA" id="ARBA00036820"/>
    </source>
</evidence>
<evidence type="ECO:0000256" key="9">
    <source>
        <dbReference type="ARBA" id="ARBA00040505"/>
    </source>
</evidence>
<dbReference type="Proteomes" id="UP001286313">
    <property type="component" value="Unassembled WGS sequence"/>
</dbReference>
<dbReference type="GO" id="GO:0047992">
    <property type="term" value="F:hydroxylysine kinase activity"/>
    <property type="evidence" value="ECO:0007669"/>
    <property type="project" value="UniProtKB-EC"/>
</dbReference>
<dbReference type="EC" id="2.7.1.81" evidence="8"/>
<dbReference type="SUPFAM" id="SSF56112">
    <property type="entry name" value="Protein kinase-like (PK-like)"/>
    <property type="match status" value="1"/>
</dbReference>
<proteinExistence type="inferred from homology"/>
<comment type="caution">
    <text evidence="12">The sequence shown here is derived from an EMBL/GenBank/DDBJ whole genome shotgun (WGS) entry which is preliminary data.</text>
</comment>
<feature type="region of interest" description="Disordered" evidence="10">
    <location>
        <begin position="1"/>
        <end position="25"/>
    </location>
</feature>
<keyword evidence="5" id="KW-0418">Kinase</keyword>
<dbReference type="EMBL" id="JAWQEG010004392">
    <property type="protein sequence ID" value="KAK3861833.1"/>
    <property type="molecule type" value="Genomic_DNA"/>
</dbReference>
<dbReference type="GO" id="GO:0005737">
    <property type="term" value="C:cytoplasm"/>
    <property type="evidence" value="ECO:0007669"/>
    <property type="project" value="UniProtKB-SubCell"/>
</dbReference>
<dbReference type="InterPro" id="IPR050249">
    <property type="entry name" value="Pseudomonas-type_ThrB"/>
</dbReference>
<keyword evidence="3" id="KW-0963">Cytoplasm</keyword>
<evidence type="ECO:0000256" key="8">
    <source>
        <dbReference type="ARBA" id="ARBA00038873"/>
    </source>
</evidence>
<dbReference type="InterPro" id="IPR011009">
    <property type="entry name" value="Kinase-like_dom_sf"/>
</dbReference>
<evidence type="ECO:0000256" key="10">
    <source>
        <dbReference type="SAM" id="MobiDB-lite"/>
    </source>
</evidence>
<protein>
    <recommendedName>
        <fullName evidence="9">Hydroxylysine kinase</fullName>
        <ecNumber evidence="8">2.7.1.81</ecNumber>
    </recommendedName>
</protein>
<sequence>MMAKEGWSSSSEMSPSNDENLLQPGDEIRPKVGLEQVPGLVKHLYGLTVTSVTQLSSYDDKNFLIQVSKSVNNPHLKTTCPHGYVLKILNTMTSQGQKLVAAQNDMMIFLRKRGFNSPQPEKNVDGSSMILMELEPKDINITQNNVKLKPKKEHIVRMLTFIPGKTLYQVPYTPNLFFECGSYIAHLDNQLKEFQNEEVRSVAHMWMMKNTLYVRKFTYVLDNNEHRQLIHEVLDAWEKEVAPIIHQLEKGMIHGDLNDQNILVQPDDKDPSVNHIHGVLDLADIQYSCYLFELAITIMYPMVEVRVMPPLDVGGHILAGYLIHREISQQELDILKECVAARFAQSLVYGAYSHQQDPDNDYLLVTAARGWNVLQNFWNTPKNEVIARWKEIIQSYKE</sequence>
<keyword evidence="13" id="KW-1185">Reference proteome</keyword>
<name>A0AAE1K3A9_PETCI</name>
<reference evidence="12" key="1">
    <citation type="submission" date="2023-10" db="EMBL/GenBank/DDBJ databases">
        <title>Genome assemblies of two species of porcelain crab, Petrolisthes cinctipes and Petrolisthes manimaculis (Anomura: Porcellanidae).</title>
        <authorList>
            <person name="Angst P."/>
        </authorList>
    </citation>
    <scope>NUCLEOTIDE SEQUENCE</scope>
    <source>
        <strain evidence="12">PB745_01</strain>
        <tissue evidence="12">Gill</tissue>
    </source>
</reference>
<evidence type="ECO:0000313" key="12">
    <source>
        <dbReference type="EMBL" id="KAK3861833.1"/>
    </source>
</evidence>
<feature type="domain" description="Aminoglycoside phosphotransferase" evidence="11">
    <location>
        <begin position="84"/>
        <end position="302"/>
    </location>
</feature>
<dbReference type="AlphaFoldDB" id="A0AAE1K3A9"/>
<evidence type="ECO:0000256" key="3">
    <source>
        <dbReference type="ARBA" id="ARBA00022490"/>
    </source>
</evidence>
<dbReference type="FunFam" id="3.30.200.20:FF:000549">
    <property type="entry name" value="hydroxylysine kinase"/>
    <property type="match status" value="1"/>
</dbReference>
<dbReference type="FunFam" id="3.90.1200.10:FF:000007">
    <property type="entry name" value="hydroxylysine kinase isoform X1"/>
    <property type="match status" value="1"/>
</dbReference>
<evidence type="ECO:0000256" key="2">
    <source>
        <dbReference type="ARBA" id="ARBA00006219"/>
    </source>
</evidence>
<comment type="catalytic activity">
    <reaction evidence="6">
        <text>(5R)-5-hydroxy-L-lysine + GTP = (5R)-5-phosphooxy-L-lysine + GDP + H(+)</text>
        <dbReference type="Rhea" id="RHEA:19049"/>
        <dbReference type="ChEBI" id="CHEBI:15378"/>
        <dbReference type="ChEBI" id="CHEBI:37565"/>
        <dbReference type="ChEBI" id="CHEBI:57882"/>
        <dbReference type="ChEBI" id="CHEBI:58189"/>
        <dbReference type="ChEBI" id="CHEBI:58357"/>
        <dbReference type="EC" id="2.7.1.81"/>
    </reaction>
</comment>
<dbReference type="PANTHER" id="PTHR21064:SF1">
    <property type="entry name" value="HYDROXYLYSINE KINASE"/>
    <property type="match status" value="1"/>
</dbReference>
<evidence type="ECO:0000259" key="11">
    <source>
        <dbReference type="Pfam" id="PF01636"/>
    </source>
</evidence>
<evidence type="ECO:0000313" key="13">
    <source>
        <dbReference type="Proteomes" id="UP001286313"/>
    </source>
</evidence>